<dbReference type="SUPFAM" id="SSF53756">
    <property type="entry name" value="UDP-Glycosyltransferase/glycogen phosphorylase"/>
    <property type="match status" value="1"/>
</dbReference>
<dbReference type="Gene3D" id="3.40.50.2000">
    <property type="entry name" value="Glycogen Phosphorylase B"/>
    <property type="match status" value="1"/>
</dbReference>
<keyword evidence="2" id="KW-0808">Transferase</keyword>
<name>A0A5P1FQZ6_ASPOF</name>
<evidence type="ECO:0000256" key="5">
    <source>
        <dbReference type="ARBA" id="ARBA00022842"/>
    </source>
</evidence>
<dbReference type="AlphaFoldDB" id="A0A5P1FQZ6"/>
<keyword evidence="4" id="KW-0418">Kinase</keyword>
<dbReference type="SUPFAM" id="SSF53784">
    <property type="entry name" value="Phosphofructokinase"/>
    <property type="match status" value="1"/>
</dbReference>
<dbReference type="Gene3D" id="3.40.50.460">
    <property type="entry name" value="Phosphofructokinase domain"/>
    <property type="match status" value="1"/>
</dbReference>
<evidence type="ECO:0000256" key="2">
    <source>
        <dbReference type="ARBA" id="ARBA00022679"/>
    </source>
</evidence>
<dbReference type="InterPro" id="IPR000023">
    <property type="entry name" value="Phosphofructokinase_dom"/>
</dbReference>
<keyword evidence="3" id="KW-0479">Metal-binding</keyword>
<keyword evidence="5" id="KW-0460">Magnesium</keyword>
<evidence type="ECO:0000259" key="6">
    <source>
        <dbReference type="Pfam" id="PF00365"/>
    </source>
</evidence>
<evidence type="ECO:0000313" key="8">
    <source>
        <dbReference type="Proteomes" id="UP000243459"/>
    </source>
</evidence>
<organism evidence="7 8">
    <name type="scientific">Asparagus officinalis</name>
    <name type="common">Garden asparagus</name>
    <dbReference type="NCBI Taxonomy" id="4686"/>
    <lineage>
        <taxon>Eukaryota</taxon>
        <taxon>Viridiplantae</taxon>
        <taxon>Streptophyta</taxon>
        <taxon>Embryophyta</taxon>
        <taxon>Tracheophyta</taxon>
        <taxon>Spermatophyta</taxon>
        <taxon>Magnoliopsida</taxon>
        <taxon>Liliopsida</taxon>
        <taxon>Asparagales</taxon>
        <taxon>Asparagaceae</taxon>
        <taxon>Asparagoideae</taxon>
        <taxon>Asparagus</taxon>
    </lineage>
</organism>
<keyword evidence="8" id="KW-1185">Reference proteome</keyword>
<evidence type="ECO:0000256" key="4">
    <source>
        <dbReference type="ARBA" id="ARBA00022777"/>
    </source>
</evidence>
<dbReference type="PANTHER" id="PTHR45770">
    <property type="entry name" value="ATP-DEPENDENT 6-PHOSPHOFRUCTOKINASE 1"/>
    <property type="match status" value="1"/>
</dbReference>
<dbReference type="InterPro" id="IPR035966">
    <property type="entry name" value="PKF_sf"/>
</dbReference>
<evidence type="ECO:0000256" key="3">
    <source>
        <dbReference type="ARBA" id="ARBA00022723"/>
    </source>
</evidence>
<dbReference type="GO" id="GO:0046872">
    <property type="term" value="F:metal ion binding"/>
    <property type="evidence" value="ECO:0007669"/>
    <property type="project" value="UniProtKB-KW"/>
</dbReference>
<gene>
    <name evidence="7" type="ORF">A4U43_C01F21050</name>
</gene>
<dbReference type="InterPro" id="IPR050929">
    <property type="entry name" value="PFKA"/>
</dbReference>
<dbReference type="GO" id="GO:0003872">
    <property type="term" value="F:6-phosphofructokinase activity"/>
    <property type="evidence" value="ECO:0007669"/>
    <property type="project" value="InterPro"/>
</dbReference>
<proteinExistence type="predicted"/>
<evidence type="ECO:0000256" key="1">
    <source>
        <dbReference type="ARBA" id="ARBA00022533"/>
    </source>
</evidence>
<protein>
    <recommendedName>
        <fullName evidence="6">Phosphofructokinase domain-containing protein</fullName>
    </recommendedName>
</protein>
<accession>A0A5P1FQZ6</accession>
<feature type="domain" description="Phosphofructokinase" evidence="6">
    <location>
        <begin position="179"/>
        <end position="228"/>
    </location>
</feature>
<dbReference type="EMBL" id="CM007381">
    <property type="protein sequence ID" value="ONK80726.1"/>
    <property type="molecule type" value="Genomic_DNA"/>
</dbReference>
<keyword evidence="1" id="KW-0021">Allosteric enzyme</keyword>
<dbReference type="Gramene" id="ONK80726">
    <property type="protein sequence ID" value="ONK80726"/>
    <property type="gene ID" value="A4U43_C01F21050"/>
</dbReference>
<dbReference type="Proteomes" id="UP000243459">
    <property type="component" value="Chromosome 1"/>
</dbReference>
<dbReference type="UniPathway" id="UPA00109">
    <property type="reaction ID" value="UER00182"/>
</dbReference>
<reference evidence="8" key="1">
    <citation type="journal article" date="2017" name="Nat. Commun.">
        <title>The asparagus genome sheds light on the origin and evolution of a young Y chromosome.</title>
        <authorList>
            <person name="Harkess A."/>
            <person name="Zhou J."/>
            <person name="Xu C."/>
            <person name="Bowers J.E."/>
            <person name="Van der Hulst R."/>
            <person name="Ayyampalayam S."/>
            <person name="Mercati F."/>
            <person name="Riccardi P."/>
            <person name="McKain M.R."/>
            <person name="Kakrana A."/>
            <person name="Tang H."/>
            <person name="Ray J."/>
            <person name="Groenendijk J."/>
            <person name="Arikit S."/>
            <person name="Mathioni S.M."/>
            <person name="Nakano M."/>
            <person name="Shan H."/>
            <person name="Telgmann-Rauber A."/>
            <person name="Kanno A."/>
            <person name="Yue Z."/>
            <person name="Chen H."/>
            <person name="Li W."/>
            <person name="Chen Y."/>
            <person name="Xu X."/>
            <person name="Zhang Y."/>
            <person name="Luo S."/>
            <person name="Chen H."/>
            <person name="Gao J."/>
            <person name="Mao Z."/>
            <person name="Pires J.C."/>
            <person name="Luo M."/>
            <person name="Kudrna D."/>
            <person name="Wing R.A."/>
            <person name="Meyers B.C."/>
            <person name="Yi K."/>
            <person name="Kong H."/>
            <person name="Lavrijsen P."/>
            <person name="Sunseri F."/>
            <person name="Falavigna A."/>
            <person name="Ye Y."/>
            <person name="Leebens-Mack J.H."/>
            <person name="Chen G."/>
        </authorList>
    </citation>
    <scope>NUCLEOTIDE SEQUENCE [LARGE SCALE GENOMIC DNA]</scope>
    <source>
        <strain evidence="8">cv. DH0086</strain>
    </source>
</reference>
<dbReference type="Pfam" id="PF00365">
    <property type="entry name" value="PFK"/>
    <property type="match status" value="1"/>
</dbReference>
<sequence length="242" mass="27717">MLPSRGQLKSFIDAICMLRDPVILHLRAHRPHPTCVISDNIHYWARDVAREFNIPRLVFHGCGCFPLLCVRRARTKEIEETIKDENEPFVVPGLPRPVMITKAQVGSFFRLTDEHAKGVREAELRNALYLLHQLHVDSTSDFWKILEETCLEFIIYVINLKIFCLWFITWRSRYHGYKSFGFDIAVEEAQRAINAAHVEASSVENDIGVVKLMGRHSGFVAMYATLGSRDVVSMSDPCNNIS</sequence>
<evidence type="ECO:0000313" key="7">
    <source>
        <dbReference type="EMBL" id="ONK80726.1"/>
    </source>
</evidence>